<evidence type="ECO:0000313" key="4">
    <source>
        <dbReference type="Proteomes" id="UP001059824"/>
    </source>
</evidence>
<keyword evidence="1" id="KW-0472">Membrane</keyword>
<protein>
    <submittedName>
        <fullName evidence="3">Thioredoxin domain-containing protein</fullName>
    </submittedName>
</protein>
<organism evidence="3 4">
    <name type="scientific">Candidatus Mycosynbacter amalyticus</name>
    <dbReference type="NCBI Taxonomy" id="2665156"/>
    <lineage>
        <taxon>Bacteria</taxon>
        <taxon>Candidatus Saccharimonadota</taxon>
        <taxon>Candidatus Saccharimonadota incertae sedis</taxon>
        <taxon>Candidatus Mycosynbacter</taxon>
    </lineage>
</organism>
<proteinExistence type="predicted"/>
<gene>
    <name evidence="3" type="ORF">GII36_02910</name>
</gene>
<name>A0A857MNU0_9BACT</name>
<feature type="domain" description="Thioredoxin-like fold" evidence="2">
    <location>
        <begin position="52"/>
        <end position="208"/>
    </location>
</feature>
<keyword evidence="1" id="KW-1133">Transmembrane helix</keyword>
<dbReference type="SUPFAM" id="SSF52833">
    <property type="entry name" value="Thioredoxin-like"/>
    <property type="match status" value="1"/>
</dbReference>
<dbReference type="KEGG" id="mama:GII36_02910"/>
<dbReference type="EMBL" id="CP045921">
    <property type="protein sequence ID" value="QHN42791.1"/>
    <property type="molecule type" value="Genomic_DNA"/>
</dbReference>
<evidence type="ECO:0000313" key="3">
    <source>
        <dbReference type="EMBL" id="QHN42791.1"/>
    </source>
</evidence>
<feature type="transmembrane region" description="Helical" evidence="1">
    <location>
        <begin position="14"/>
        <end position="36"/>
    </location>
</feature>
<dbReference type="Pfam" id="PF13462">
    <property type="entry name" value="Thioredoxin_4"/>
    <property type="match status" value="1"/>
</dbReference>
<dbReference type="InterPro" id="IPR012336">
    <property type="entry name" value="Thioredoxin-like_fold"/>
</dbReference>
<dbReference type="Proteomes" id="UP001059824">
    <property type="component" value="Chromosome"/>
</dbReference>
<sequence>MAISRETELQQKKVIIAVAAIVCVVVLAIVGFRMFWQQHATGDTAPAQAPLSVSLGNKSASTKVVIYTDPVCDKCATFHSATVKPLYDDYAKTGKIDLEIRPLSIVTEQSAALTELLMCGNEQGKFMDTSDFVSDALTRSNGRTVEVNGVSFFTDFPAARIAQGAGLDETKLSSCLRDNRYDNLIKQADTQAYAANIYSTPTTFVAGQEPVRGYAIYDYIKSLVDISL</sequence>
<evidence type="ECO:0000256" key="1">
    <source>
        <dbReference type="SAM" id="Phobius"/>
    </source>
</evidence>
<evidence type="ECO:0000259" key="2">
    <source>
        <dbReference type="Pfam" id="PF13462"/>
    </source>
</evidence>
<dbReference type="InterPro" id="IPR036249">
    <property type="entry name" value="Thioredoxin-like_sf"/>
</dbReference>
<accession>A0A857MNU0</accession>
<dbReference type="Gene3D" id="3.40.30.10">
    <property type="entry name" value="Glutaredoxin"/>
    <property type="match status" value="1"/>
</dbReference>
<reference evidence="3" key="1">
    <citation type="journal article" date="2021" name="Nat. Microbiol.">
        <title>Cocultivation of an ultrasmall environmental parasitic bacterium with lytic ability against bacteria associated with wastewater foams.</title>
        <authorList>
            <person name="Batinovic S."/>
            <person name="Rose J.J.A."/>
            <person name="Ratcliffe J."/>
            <person name="Seviour R.J."/>
            <person name="Petrovski S."/>
        </authorList>
    </citation>
    <scope>NUCLEOTIDE SEQUENCE</scope>
    <source>
        <strain evidence="3">JR1</strain>
    </source>
</reference>
<keyword evidence="4" id="KW-1185">Reference proteome</keyword>
<dbReference type="RefSeq" id="WP_260764335.1">
    <property type="nucleotide sequence ID" value="NZ_CP045921.1"/>
</dbReference>
<keyword evidence="1" id="KW-0812">Transmembrane</keyword>
<dbReference type="AlphaFoldDB" id="A0A857MNU0"/>